<reference evidence="1 2" key="1">
    <citation type="journal article" date="2018" name="Nat. Ecol. Evol.">
        <title>Pezizomycetes genomes reveal the molecular basis of ectomycorrhizal truffle lifestyle.</title>
        <authorList>
            <person name="Murat C."/>
            <person name="Payen T."/>
            <person name="Noel B."/>
            <person name="Kuo A."/>
            <person name="Morin E."/>
            <person name="Chen J."/>
            <person name="Kohler A."/>
            <person name="Krizsan K."/>
            <person name="Balestrini R."/>
            <person name="Da Silva C."/>
            <person name="Montanini B."/>
            <person name="Hainaut M."/>
            <person name="Levati E."/>
            <person name="Barry K.W."/>
            <person name="Belfiori B."/>
            <person name="Cichocki N."/>
            <person name="Clum A."/>
            <person name="Dockter R.B."/>
            <person name="Fauchery L."/>
            <person name="Guy J."/>
            <person name="Iotti M."/>
            <person name="Le Tacon F."/>
            <person name="Lindquist E.A."/>
            <person name="Lipzen A."/>
            <person name="Malagnac F."/>
            <person name="Mello A."/>
            <person name="Molinier V."/>
            <person name="Miyauchi S."/>
            <person name="Poulain J."/>
            <person name="Riccioni C."/>
            <person name="Rubini A."/>
            <person name="Sitrit Y."/>
            <person name="Splivallo R."/>
            <person name="Traeger S."/>
            <person name="Wang M."/>
            <person name="Zifcakova L."/>
            <person name="Wipf D."/>
            <person name="Zambonelli A."/>
            <person name="Paolocci F."/>
            <person name="Nowrousian M."/>
            <person name="Ottonello S."/>
            <person name="Baldrian P."/>
            <person name="Spatafora J.W."/>
            <person name="Henrissat B."/>
            <person name="Nagy L.G."/>
            <person name="Aury J.M."/>
            <person name="Wincker P."/>
            <person name="Grigoriev I.V."/>
            <person name="Bonfante P."/>
            <person name="Martin F.M."/>
        </authorList>
    </citation>
    <scope>NUCLEOTIDE SEQUENCE [LARGE SCALE GENOMIC DNA]</scope>
    <source>
        <strain evidence="1 2">CCBAS932</strain>
    </source>
</reference>
<organism evidence="1 2">
    <name type="scientific">Morchella conica CCBAS932</name>
    <dbReference type="NCBI Taxonomy" id="1392247"/>
    <lineage>
        <taxon>Eukaryota</taxon>
        <taxon>Fungi</taxon>
        <taxon>Dikarya</taxon>
        <taxon>Ascomycota</taxon>
        <taxon>Pezizomycotina</taxon>
        <taxon>Pezizomycetes</taxon>
        <taxon>Pezizales</taxon>
        <taxon>Morchellaceae</taxon>
        <taxon>Morchella</taxon>
    </lineage>
</organism>
<dbReference type="Proteomes" id="UP000277580">
    <property type="component" value="Unassembled WGS sequence"/>
</dbReference>
<evidence type="ECO:0000313" key="2">
    <source>
        <dbReference type="Proteomes" id="UP000277580"/>
    </source>
</evidence>
<accession>A0A3N4KFL2</accession>
<proteinExistence type="predicted"/>
<gene>
    <name evidence="1" type="ORF">P167DRAFT_609651</name>
</gene>
<dbReference type="EMBL" id="ML119194">
    <property type="protein sequence ID" value="RPB07131.1"/>
    <property type="molecule type" value="Genomic_DNA"/>
</dbReference>
<dbReference type="OrthoDB" id="10362082at2759"/>
<evidence type="ECO:0000313" key="1">
    <source>
        <dbReference type="EMBL" id="RPB07131.1"/>
    </source>
</evidence>
<name>A0A3N4KFL2_9PEZI</name>
<dbReference type="AlphaFoldDB" id="A0A3N4KFL2"/>
<protein>
    <submittedName>
        <fullName evidence="1">Uncharacterized protein</fullName>
    </submittedName>
</protein>
<dbReference type="InParanoid" id="A0A3N4KFL2"/>
<keyword evidence="2" id="KW-1185">Reference proteome</keyword>
<sequence>MASNADSPFEPFDVHHGDARFTRIVRELNARAFCSQEAARGTTSILSAPFVRNFIDTFKAQPITTGDLVRALVNYNHLAHKLYHYSDSLISQAISLLNFYFPEGSPSPPATLLSKVPQTITNHIKFTKWGDGLPPDPEPALPQETVLLRLRGLFAGVEALCEVIDEVQLWDLFHFLPILYGSNMGFRVTSAYMAARCEDDMDRMVGAVQRWLSESNIDQYESIFQELQWLMEPDSVTIQVGVDRYRRGNNPRRRMSYHSK</sequence>